<name>A0A1I3A132_9RHOB</name>
<protein>
    <recommendedName>
        <fullName evidence="5">PRC-barrel domain-containing protein</fullName>
    </recommendedName>
</protein>
<feature type="signal peptide" evidence="2">
    <location>
        <begin position="1"/>
        <end position="21"/>
    </location>
</feature>
<dbReference type="AlphaFoldDB" id="A0A1I3A132"/>
<feature type="compositionally biased region" description="Low complexity" evidence="1">
    <location>
        <begin position="21"/>
        <end position="34"/>
    </location>
</feature>
<feature type="chain" id="PRO_5010165949" description="PRC-barrel domain-containing protein" evidence="2">
    <location>
        <begin position="22"/>
        <end position="268"/>
    </location>
</feature>
<dbReference type="OrthoDB" id="7876889at2"/>
<accession>A0A1I3A132</accession>
<dbReference type="Proteomes" id="UP000183635">
    <property type="component" value="Unassembled WGS sequence"/>
</dbReference>
<dbReference type="EMBL" id="FOPU01000011">
    <property type="protein sequence ID" value="SFH43021.1"/>
    <property type="molecule type" value="Genomic_DNA"/>
</dbReference>
<gene>
    <name evidence="3" type="ORF">SAMN04488021_11186</name>
</gene>
<feature type="compositionally biased region" description="Low complexity" evidence="1">
    <location>
        <begin position="94"/>
        <end position="152"/>
    </location>
</feature>
<evidence type="ECO:0000313" key="3">
    <source>
        <dbReference type="EMBL" id="SFH43021.1"/>
    </source>
</evidence>
<dbReference type="InterPro" id="IPR011033">
    <property type="entry name" value="PRC_barrel-like_sf"/>
</dbReference>
<reference evidence="3 4" key="1">
    <citation type="submission" date="2016-10" db="EMBL/GenBank/DDBJ databases">
        <authorList>
            <person name="de Groot N.N."/>
        </authorList>
    </citation>
    <scope>NUCLEOTIDE SEQUENCE [LARGE SCALE GENOMIC DNA]</scope>
    <source>
        <strain evidence="3 4">DSM 8537</strain>
    </source>
</reference>
<evidence type="ECO:0000256" key="2">
    <source>
        <dbReference type="SAM" id="SignalP"/>
    </source>
</evidence>
<evidence type="ECO:0000256" key="1">
    <source>
        <dbReference type="SAM" id="MobiDB-lite"/>
    </source>
</evidence>
<keyword evidence="2" id="KW-0732">Signal</keyword>
<evidence type="ECO:0000313" key="4">
    <source>
        <dbReference type="Proteomes" id="UP000183635"/>
    </source>
</evidence>
<feature type="region of interest" description="Disordered" evidence="1">
    <location>
        <begin position="92"/>
        <end position="202"/>
    </location>
</feature>
<dbReference type="STRING" id="34004.SAMN04488021_11186"/>
<evidence type="ECO:0008006" key="5">
    <source>
        <dbReference type="Google" id="ProtNLM"/>
    </source>
</evidence>
<dbReference type="RefSeq" id="WP_074967232.1">
    <property type="nucleotide sequence ID" value="NZ_CBCRYP010000022.1"/>
</dbReference>
<feature type="region of interest" description="Disordered" evidence="1">
    <location>
        <begin position="21"/>
        <end position="51"/>
    </location>
</feature>
<keyword evidence="4" id="KW-1185">Reference proteome</keyword>
<dbReference type="SUPFAM" id="SSF50346">
    <property type="entry name" value="PRC-barrel domain"/>
    <property type="match status" value="2"/>
</dbReference>
<proteinExistence type="predicted"/>
<organism evidence="3 4">
    <name type="scientific">Paracoccus aminovorans</name>
    <dbReference type="NCBI Taxonomy" id="34004"/>
    <lineage>
        <taxon>Bacteria</taxon>
        <taxon>Pseudomonadati</taxon>
        <taxon>Pseudomonadota</taxon>
        <taxon>Alphaproteobacteria</taxon>
        <taxon>Rhodobacterales</taxon>
        <taxon>Paracoccaceae</taxon>
        <taxon>Paracoccus</taxon>
    </lineage>
</organism>
<dbReference type="Gene3D" id="2.30.30.240">
    <property type="entry name" value="PRC-barrel domain"/>
    <property type="match status" value="1"/>
</dbReference>
<feature type="compositionally biased region" description="Low complexity" evidence="1">
    <location>
        <begin position="175"/>
        <end position="199"/>
    </location>
</feature>
<sequence length="268" mass="26761">MKHLFVTTALAAALSVGAAQAQQTQTDPTPAPQDSAATAEAPVPTIAPPDGYVEGEVTLTTENLEGTTVYDASGDDIGTVHGLVFANGTTSMQDADAAPAPGGTAPETAPAAATSAGSTAGDTATPSATAPDTMGTVDSSTASPQASAPATDSESDNVASGTDTGENDRIDNVGSDATTVTPTDATTPPAQSATDTQPAGGMAGTEISHAIIDVGGFLGIGKHRVAVPVDDLVVYRKDTDLRIYLPWTKQQVEALPEFDEDGPAPAVQ</sequence>